<dbReference type="PANTHER" id="PTHR31111">
    <property type="entry name" value="BNAA05G37150D PROTEIN-RELATED"/>
    <property type="match status" value="1"/>
</dbReference>
<dbReference type="PANTHER" id="PTHR31111:SF136">
    <property type="entry name" value="F-BOX ASSOCIATED DOMAIN-CONTAINING PROTEIN"/>
    <property type="match status" value="1"/>
</dbReference>
<protein>
    <recommendedName>
        <fullName evidence="1">F-box associated beta-propeller type 1 domain-containing protein</fullName>
    </recommendedName>
</protein>
<dbReference type="AlphaFoldDB" id="A0A6J5Y942"/>
<organism evidence="2 3">
    <name type="scientific">Prunus armeniaca</name>
    <name type="common">Apricot</name>
    <name type="synonym">Armeniaca vulgaris</name>
    <dbReference type="NCBI Taxonomy" id="36596"/>
    <lineage>
        <taxon>Eukaryota</taxon>
        <taxon>Viridiplantae</taxon>
        <taxon>Streptophyta</taxon>
        <taxon>Embryophyta</taxon>
        <taxon>Tracheophyta</taxon>
        <taxon>Spermatophyta</taxon>
        <taxon>Magnoliopsida</taxon>
        <taxon>eudicotyledons</taxon>
        <taxon>Gunneridae</taxon>
        <taxon>Pentapetalae</taxon>
        <taxon>rosids</taxon>
        <taxon>fabids</taxon>
        <taxon>Rosales</taxon>
        <taxon>Rosaceae</taxon>
        <taxon>Amygdaloideae</taxon>
        <taxon>Amygdaleae</taxon>
        <taxon>Prunus</taxon>
    </lineage>
</organism>
<proteinExistence type="predicted"/>
<dbReference type="Proteomes" id="UP000507245">
    <property type="component" value="Unassembled WGS sequence"/>
</dbReference>
<keyword evidence="3" id="KW-1185">Reference proteome</keyword>
<evidence type="ECO:0000313" key="3">
    <source>
        <dbReference type="Proteomes" id="UP000507245"/>
    </source>
</evidence>
<gene>
    <name evidence="2" type="ORF">ORAREDHAP_LOCUS48568</name>
</gene>
<accession>A0A6J5Y942</accession>
<feature type="domain" description="F-box associated beta-propeller type 1" evidence="1">
    <location>
        <begin position="101"/>
        <end position="197"/>
    </location>
</feature>
<name>A0A6J5Y942_PRUAR</name>
<reference evidence="3" key="1">
    <citation type="journal article" date="2020" name="Genome Biol.">
        <title>Gamete binning: chromosome-level and haplotype-resolved genome assembly enabled by high-throughput single-cell sequencing of gamete genomes.</title>
        <authorList>
            <person name="Campoy J.A."/>
            <person name="Sun H."/>
            <person name="Goel M."/>
            <person name="Jiao W.-B."/>
            <person name="Folz-Donahue K."/>
            <person name="Wang N."/>
            <person name="Rubio M."/>
            <person name="Liu C."/>
            <person name="Kukat C."/>
            <person name="Ruiz D."/>
            <person name="Huettel B."/>
            <person name="Schneeberger K."/>
        </authorList>
    </citation>
    <scope>NUCLEOTIDE SEQUENCE [LARGE SCALE GENOMIC DNA]</scope>
    <source>
        <strain evidence="3">cv. Rojo Pasion</strain>
    </source>
</reference>
<dbReference type="Pfam" id="PF07734">
    <property type="entry name" value="FBA_1"/>
    <property type="match status" value="1"/>
</dbReference>
<dbReference type="EMBL" id="CAEKKB010000008">
    <property type="protein sequence ID" value="CAB4320104.1"/>
    <property type="molecule type" value="Genomic_DNA"/>
</dbReference>
<evidence type="ECO:0000259" key="1">
    <source>
        <dbReference type="Pfam" id="PF07734"/>
    </source>
</evidence>
<sequence>MEEMQRRSKKRIMMKQCNESTTQTQLMDLPLEILLDILLRLPTKITVFFALYLDPPHVMVLTNSQLITLQALNPLSPINEFAFDISNSIGNGFNLEFEFVSYGLLLFKEKEANHELLLVNPLRGEVLKLPPPLPHCGYELYAMGYDVMTSTHKIVRLFGPHGDQDHMVAQIYVLGTSSSSSWRQISSVPPLPCCLSSKARKSSNGLLIPTCQTSTNVLIDLHLINFRGRLSIVDVSAISPPQKSDHDQIEIWVMKSYKNFTWEKKYAVKIVLDPCCMKPWETPPHFLGVGPGSVVVASEPYKLDHLNLESSSNRRCASLALGCFWVPVPMVQFTIKNAYELQMQDCSPHPQVVPT</sequence>
<dbReference type="InterPro" id="IPR006527">
    <property type="entry name" value="F-box-assoc_dom_typ1"/>
</dbReference>
<evidence type="ECO:0000313" key="2">
    <source>
        <dbReference type="EMBL" id="CAB4320104.1"/>
    </source>
</evidence>